<comment type="caution">
    <text evidence="1">The sequence shown here is derived from an EMBL/GenBank/DDBJ whole genome shotgun (WGS) entry which is preliminary data.</text>
</comment>
<dbReference type="Gene3D" id="3.60.15.10">
    <property type="entry name" value="Ribonuclease Z/Hydroxyacylglutathione hydrolase-like"/>
    <property type="match status" value="1"/>
</dbReference>
<organism evidence="1 2">
    <name type="scientific">Candidatus Magasanikbacteria bacterium RIFCSPLOWO2_12_FULL_43_12</name>
    <dbReference type="NCBI Taxonomy" id="1798692"/>
    <lineage>
        <taxon>Bacteria</taxon>
        <taxon>Candidatus Magasanikiibacteriota</taxon>
    </lineage>
</organism>
<evidence type="ECO:0008006" key="3">
    <source>
        <dbReference type="Google" id="ProtNLM"/>
    </source>
</evidence>
<dbReference type="SUPFAM" id="SSF56281">
    <property type="entry name" value="Metallo-hydrolase/oxidoreductase"/>
    <property type="match status" value="1"/>
</dbReference>
<sequence length="205" mass="22412">MHISWLGNTAVRIQVKPFDKDVDVVIDTYRPKTGEFPRNLSTDIGLFTRGATDSITLSGDPFILDTPGECETKGVLITAVQGNEDGHIMFRLDAEHLSLAHLGLIAKPLTDQQLETLSDVDILLVPVGGKNCYDAETAAKAVNAIEPRVVIPIAYKSDNNPDMESVEKFLKEMGVAGKVQAEKKVIIKSKSLPQEETQVILLSKE</sequence>
<accession>A0A1F6MTK5</accession>
<dbReference type="InterPro" id="IPR036866">
    <property type="entry name" value="RibonucZ/Hydroxyglut_hydro"/>
</dbReference>
<gene>
    <name evidence="1" type="ORF">A3G00_01435</name>
</gene>
<dbReference type="Proteomes" id="UP000178347">
    <property type="component" value="Unassembled WGS sequence"/>
</dbReference>
<dbReference type="PANTHER" id="PTHR39189">
    <property type="entry name" value="UPF0173 METAL-DEPENDENT HYDROLASE YTKL"/>
    <property type="match status" value="1"/>
</dbReference>
<dbReference type="STRING" id="1798692.A3G00_01435"/>
<dbReference type="Pfam" id="PF13483">
    <property type="entry name" value="Lactamase_B_3"/>
    <property type="match status" value="1"/>
</dbReference>
<dbReference type="PANTHER" id="PTHR39189:SF1">
    <property type="entry name" value="UPF0173 METAL-DEPENDENT HYDROLASE YTKL"/>
    <property type="match status" value="1"/>
</dbReference>
<name>A0A1F6MTK5_9BACT</name>
<evidence type="ECO:0000313" key="2">
    <source>
        <dbReference type="Proteomes" id="UP000178347"/>
    </source>
</evidence>
<protein>
    <recommendedName>
        <fullName evidence="3">Lactamase</fullName>
    </recommendedName>
</protein>
<proteinExistence type="predicted"/>
<reference evidence="1 2" key="1">
    <citation type="journal article" date="2016" name="Nat. Commun.">
        <title>Thousands of microbial genomes shed light on interconnected biogeochemical processes in an aquifer system.</title>
        <authorList>
            <person name="Anantharaman K."/>
            <person name="Brown C.T."/>
            <person name="Hug L.A."/>
            <person name="Sharon I."/>
            <person name="Castelle C.J."/>
            <person name="Probst A.J."/>
            <person name="Thomas B.C."/>
            <person name="Singh A."/>
            <person name="Wilkins M.J."/>
            <person name="Karaoz U."/>
            <person name="Brodie E.L."/>
            <person name="Williams K.H."/>
            <person name="Hubbard S.S."/>
            <person name="Banfield J.F."/>
        </authorList>
    </citation>
    <scope>NUCLEOTIDE SEQUENCE [LARGE SCALE GENOMIC DNA]</scope>
</reference>
<dbReference type="EMBL" id="MFQN01000011">
    <property type="protein sequence ID" value="OGH74996.1"/>
    <property type="molecule type" value="Genomic_DNA"/>
</dbReference>
<evidence type="ECO:0000313" key="1">
    <source>
        <dbReference type="EMBL" id="OGH74996.1"/>
    </source>
</evidence>
<dbReference type="AlphaFoldDB" id="A0A1F6MTK5"/>